<evidence type="ECO:0000256" key="9">
    <source>
        <dbReference type="ARBA" id="ARBA00049360"/>
    </source>
</evidence>
<keyword evidence="10" id="KW-1133">Transmembrane helix</keyword>
<evidence type="ECO:0000256" key="2">
    <source>
        <dbReference type="ARBA" id="ARBA00004123"/>
    </source>
</evidence>
<dbReference type="GO" id="GO:0000722">
    <property type="term" value="P:telomere maintenance via recombination"/>
    <property type="evidence" value="ECO:0007669"/>
    <property type="project" value="TreeGrafter"/>
</dbReference>
<name>G0R5H8_ICHMU</name>
<comment type="subcellular location">
    <subcellularLocation>
        <location evidence="3">Chromosome</location>
    </subcellularLocation>
    <subcellularLocation>
        <location evidence="2">Nucleus</location>
    </subcellularLocation>
</comment>
<organism evidence="12 13">
    <name type="scientific">Ichthyophthirius multifiliis</name>
    <name type="common">White spot disease agent</name>
    <name type="synonym">Ich</name>
    <dbReference type="NCBI Taxonomy" id="5932"/>
    <lineage>
        <taxon>Eukaryota</taxon>
        <taxon>Sar</taxon>
        <taxon>Alveolata</taxon>
        <taxon>Ciliophora</taxon>
        <taxon>Intramacronucleata</taxon>
        <taxon>Oligohymenophorea</taxon>
        <taxon>Hymenostomatida</taxon>
        <taxon>Ophryoglenina</taxon>
        <taxon>Ichthyophthirius</taxon>
    </lineage>
</organism>
<evidence type="ECO:0000256" key="5">
    <source>
        <dbReference type="ARBA" id="ARBA00022454"/>
    </source>
</evidence>
<dbReference type="Gene3D" id="3.40.50.300">
    <property type="entry name" value="P-loop containing nucleotide triphosphate hydrolases"/>
    <property type="match status" value="1"/>
</dbReference>
<dbReference type="GO" id="GO:0030870">
    <property type="term" value="C:Mre11 complex"/>
    <property type="evidence" value="ECO:0007669"/>
    <property type="project" value="TreeGrafter"/>
</dbReference>
<proteinExistence type="inferred from homology"/>
<dbReference type="GO" id="GO:0016887">
    <property type="term" value="F:ATP hydrolysis activity"/>
    <property type="evidence" value="ECO:0007669"/>
    <property type="project" value="InterPro"/>
</dbReference>
<dbReference type="GeneID" id="14903339"/>
<keyword evidence="7" id="KW-0862">Zinc</keyword>
<evidence type="ECO:0000259" key="11">
    <source>
        <dbReference type="Pfam" id="PF13476"/>
    </source>
</evidence>
<dbReference type="Pfam" id="PF13476">
    <property type="entry name" value="AAA_23"/>
    <property type="match status" value="1"/>
</dbReference>
<sequence length="206" mass="24263">MSYLKKLGLFGIRSYGDQNDEKYEEIHFFKPLTLILGCNGTGKSTIIEALKVITTGQFPPNSGNGKSFIKDPKLYNQNESQGSISLIFKSIYKKQILVRRLFKLKRDANEKLTFDSKDQTIQVRDENGKDIQISHKVIYFYYQKNRNIYVFFSVQKQKNKCLNYQELVKQYLKMQFFAIKMILYGLLVIILHQRIFLMNFLIQNNL</sequence>
<dbReference type="GO" id="GO:0070192">
    <property type="term" value="P:chromosome organization involved in meiotic cell cycle"/>
    <property type="evidence" value="ECO:0007669"/>
    <property type="project" value="TreeGrafter"/>
</dbReference>
<dbReference type="PANTHER" id="PTHR18867">
    <property type="entry name" value="RAD50"/>
    <property type="match status" value="1"/>
</dbReference>
<dbReference type="GO" id="GO:0051880">
    <property type="term" value="F:G-quadruplex DNA binding"/>
    <property type="evidence" value="ECO:0007669"/>
    <property type="project" value="TreeGrafter"/>
</dbReference>
<feature type="transmembrane region" description="Helical" evidence="10">
    <location>
        <begin position="181"/>
        <end position="202"/>
    </location>
</feature>
<dbReference type="GO" id="GO:0006302">
    <property type="term" value="P:double-strand break repair"/>
    <property type="evidence" value="ECO:0007669"/>
    <property type="project" value="InterPro"/>
</dbReference>
<keyword evidence="10" id="KW-0812">Transmembrane</keyword>
<accession>G0R5H8</accession>
<keyword evidence="8" id="KW-0539">Nucleus</keyword>
<dbReference type="InterPro" id="IPR038729">
    <property type="entry name" value="Rad50/SbcC_AAA"/>
</dbReference>
<evidence type="ECO:0000256" key="10">
    <source>
        <dbReference type="SAM" id="Phobius"/>
    </source>
</evidence>
<protein>
    <recommendedName>
        <fullName evidence="11">Rad50/SbcC-type AAA domain-containing protein</fullName>
    </recommendedName>
</protein>
<evidence type="ECO:0000256" key="6">
    <source>
        <dbReference type="ARBA" id="ARBA00022723"/>
    </source>
</evidence>
<evidence type="ECO:0000256" key="4">
    <source>
        <dbReference type="ARBA" id="ARBA00009439"/>
    </source>
</evidence>
<dbReference type="GO" id="GO:0043047">
    <property type="term" value="F:single-stranded telomeric DNA binding"/>
    <property type="evidence" value="ECO:0007669"/>
    <property type="project" value="TreeGrafter"/>
</dbReference>
<keyword evidence="6" id="KW-0479">Metal-binding</keyword>
<keyword evidence="13" id="KW-1185">Reference proteome</keyword>
<dbReference type="GO" id="GO:0046872">
    <property type="term" value="F:metal ion binding"/>
    <property type="evidence" value="ECO:0007669"/>
    <property type="project" value="UniProtKB-KW"/>
</dbReference>
<dbReference type="PANTHER" id="PTHR18867:SF12">
    <property type="entry name" value="DNA REPAIR PROTEIN RAD50"/>
    <property type="match status" value="1"/>
</dbReference>
<comment type="cofactor">
    <cofactor evidence="1">
        <name>Zn(2+)</name>
        <dbReference type="ChEBI" id="CHEBI:29105"/>
    </cofactor>
</comment>
<comment type="catalytic activity">
    <reaction evidence="9">
        <text>ATP + H2O = ADP + phosphate + H(+)</text>
        <dbReference type="Rhea" id="RHEA:13065"/>
        <dbReference type="ChEBI" id="CHEBI:15377"/>
        <dbReference type="ChEBI" id="CHEBI:15378"/>
        <dbReference type="ChEBI" id="CHEBI:30616"/>
        <dbReference type="ChEBI" id="CHEBI:43474"/>
        <dbReference type="ChEBI" id="CHEBI:456216"/>
    </reaction>
</comment>
<evidence type="ECO:0000256" key="1">
    <source>
        <dbReference type="ARBA" id="ARBA00001947"/>
    </source>
</evidence>
<dbReference type="InterPro" id="IPR027417">
    <property type="entry name" value="P-loop_NTPase"/>
</dbReference>
<dbReference type="OrthoDB" id="18797at2759"/>
<dbReference type="OMA" id="EYLEHAM"/>
<evidence type="ECO:0000256" key="8">
    <source>
        <dbReference type="ARBA" id="ARBA00023242"/>
    </source>
</evidence>
<comment type="similarity">
    <text evidence="4">Belongs to the SMC family. RAD50 subfamily.</text>
</comment>
<dbReference type="SUPFAM" id="SSF52540">
    <property type="entry name" value="P-loop containing nucleoside triphosphate hydrolases"/>
    <property type="match status" value="1"/>
</dbReference>
<evidence type="ECO:0000313" key="12">
    <source>
        <dbReference type="EMBL" id="EGR27279.1"/>
    </source>
</evidence>
<dbReference type="InParanoid" id="G0R5H8"/>
<feature type="domain" description="Rad50/SbcC-type AAA" evidence="11">
    <location>
        <begin position="6"/>
        <end position="171"/>
    </location>
</feature>
<gene>
    <name evidence="12" type="ORF">IMG5_198990</name>
</gene>
<keyword evidence="5" id="KW-0158">Chromosome</keyword>
<dbReference type="Proteomes" id="UP000008983">
    <property type="component" value="Unassembled WGS sequence"/>
</dbReference>
<evidence type="ECO:0000256" key="7">
    <source>
        <dbReference type="ARBA" id="ARBA00022833"/>
    </source>
</evidence>
<dbReference type="EMBL" id="GL984376">
    <property type="protein sequence ID" value="EGR27279.1"/>
    <property type="molecule type" value="Genomic_DNA"/>
</dbReference>
<dbReference type="eggNOG" id="KOG0962">
    <property type="taxonomic scope" value="Eukaryota"/>
</dbReference>
<evidence type="ECO:0000256" key="3">
    <source>
        <dbReference type="ARBA" id="ARBA00004286"/>
    </source>
</evidence>
<dbReference type="RefSeq" id="XP_004024163.1">
    <property type="nucleotide sequence ID" value="XM_004024114.1"/>
</dbReference>
<dbReference type="GO" id="GO:0007004">
    <property type="term" value="P:telomere maintenance via telomerase"/>
    <property type="evidence" value="ECO:0007669"/>
    <property type="project" value="TreeGrafter"/>
</dbReference>
<reference evidence="12 13" key="1">
    <citation type="submission" date="2011-07" db="EMBL/GenBank/DDBJ databases">
        <authorList>
            <person name="Coyne R."/>
            <person name="Brami D."/>
            <person name="Johnson J."/>
            <person name="Hostetler J."/>
            <person name="Hannick L."/>
            <person name="Clark T."/>
            <person name="Cassidy-Hanley D."/>
            <person name="Inman J."/>
        </authorList>
    </citation>
    <scope>NUCLEOTIDE SEQUENCE [LARGE SCALE GENOMIC DNA]</scope>
    <source>
        <strain evidence="12 13">G5</strain>
    </source>
</reference>
<dbReference type="AlphaFoldDB" id="G0R5H8"/>
<dbReference type="STRING" id="857967.G0R5H8"/>
<dbReference type="GO" id="GO:0000794">
    <property type="term" value="C:condensed nuclear chromosome"/>
    <property type="evidence" value="ECO:0007669"/>
    <property type="project" value="TreeGrafter"/>
</dbReference>
<dbReference type="GO" id="GO:0003691">
    <property type="term" value="F:double-stranded telomeric DNA binding"/>
    <property type="evidence" value="ECO:0007669"/>
    <property type="project" value="TreeGrafter"/>
</dbReference>
<keyword evidence="10" id="KW-0472">Membrane</keyword>
<evidence type="ECO:0000313" key="13">
    <source>
        <dbReference type="Proteomes" id="UP000008983"/>
    </source>
</evidence>